<evidence type="ECO:0000259" key="7">
    <source>
        <dbReference type="PROSITE" id="PS50011"/>
    </source>
</evidence>
<keyword evidence="2 5" id="KW-0547">Nucleotide-binding</keyword>
<dbReference type="PROSITE" id="PS00107">
    <property type="entry name" value="PROTEIN_KINASE_ATP"/>
    <property type="match status" value="1"/>
</dbReference>
<dbReference type="PROSITE" id="PS50011">
    <property type="entry name" value="PROTEIN_KINASE_DOM"/>
    <property type="match status" value="1"/>
</dbReference>
<dbReference type="GO" id="GO:0005524">
    <property type="term" value="F:ATP binding"/>
    <property type="evidence" value="ECO:0007669"/>
    <property type="project" value="UniProtKB-UniRule"/>
</dbReference>
<dbReference type="SUPFAM" id="SSF56112">
    <property type="entry name" value="Protein kinase-like (PK-like)"/>
    <property type="match status" value="1"/>
</dbReference>
<proteinExistence type="predicted"/>
<keyword evidence="4 5" id="KW-0067">ATP-binding</keyword>
<evidence type="ECO:0000256" key="5">
    <source>
        <dbReference type="PROSITE-ProRule" id="PRU10141"/>
    </source>
</evidence>
<dbReference type="Gene3D" id="1.25.40.10">
    <property type="entry name" value="Tetratricopeptide repeat domain"/>
    <property type="match status" value="1"/>
</dbReference>
<accession>A6G0D0</accession>
<keyword evidence="1" id="KW-0808">Transferase</keyword>
<evidence type="ECO:0000256" key="2">
    <source>
        <dbReference type="ARBA" id="ARBA00022741"/>
    </source>
</evidence>
<dbReference type="Pfam" id="PF00069">
    <property type="entry name" value="Pkinase"/>
    <property type="match status" value="1"/>
</dbReference>
<keyword evidence="3 8" id="KW-0418">Kinase</keyword>
<comment type="caution">
    <text evidence="8">The sequence shown here is derived from an EMBL/GenBank/DDBJ whole genome shotgun (WGS) entry which is preliminary data.</text>
</comment>
<keyword evidence="9" id="KW-1185">Reference proteome</keyword>
<evidence type="ECO:0000313" key="9">
    <source>
        <dbReference type="Proteomes" id="UP000005801"/>
    </source>
</evidence>
<reference evidence="8 9" key="1">
    <citation type="submission" date="2007-06" db="EMBL/GenBank/DDBJ databases">
        <authorList>
            <person name="Shimkets L."/>
            <person name="Ferriera S."/>
            <person name="Johnson J."/>
            <person name="Kravitz S."/>
            <person name="Beeson K."/>
            <person name="Sutton G."/>
            <person name="Rogers Y.-H."/>
            <person name="Friedman R."/>
            <person name="Frazier M."/>
            <person name="Venter J.C."/>
        </authorList>
    </citation>
    <scope>NUCLEOTIDE SEQUENCE [LARGE SCALE GENOMIC DNA]</scope>
    <source>
        <strain evidence="8 9">SIR-1</strain>
    </source>
</reference>
<dbReference type="InterPro" id="IPR000719">
    <property type="entry name" value="Prot_kinase_dom"/>
</dbReference>
<dbReference type="SUPFAM" id="SSF48452">
    <property type="entry name" value="TPR-like"/>
    <property type="match status" value="1"/>
</dbReference>
<dbReference type="PANTHER" id="PTHR43289">
    <property type="entry name" value="MITOGEN-ACTIVATED PROTEIN KINASE KINASE KINASE 20-RELATED"/>
    <property type="match status" value="1"/>
</dbReference>
<dbReference type="InterPro" id="IPR011990">
    <property type="entry name" value="TPR-like_helical_dom_sf"/>
</dbReference>
<dbReference type="GO" id="GO:0004674">
    <property type="term" value="F:protein serine/threonine kinase activity"/>
    <property type="evidence" value="ECO:0007669"/>
    <property type="project" value="TreeGrafter"/>
</dbReference>
<feature type="binding site" evidence="5">
    <location>
        <position position="122"/>
    </location>
    <ligand>
        <name>ATP</name>
        <dbReference type="ChEBI" id="CHEBI:30616"/>
    </ligand>
</feature>
<evidence type="ECO:0000256" key="6">
    <source>
        <dbReference type="SAM" id="MobiDB-lite"/>
    </source>
</evidence>
<dbReference type="PROSITE" id="PS00108">
    <property type="entry name" value="PROTEIN_KINASE_ST"/>
    <property type="match status" value="1"/>
</dbReference>
<organism evidence="8 9">
    <name type="scientific">Plesiocystis pacifica SIR-1</name>
    <dbReference type="NCBI Taxonomy" id="391625"/>
    <lineage>
        <taxon>Bacteria</taxon>
        <taxon>Pseudomonadati</taxon>
        <taxon>Myxococcota</taxon>
        <taxon>Polyangia</taxon>
        <taxon>Nannocystales</taxon>
        <taxon>Nannocystaceae</taxon>
        <taxon>Plesiocystis</taxon>
    </lineage>
</organism>
<dbReference type="InterPro" id="IPR011009">
    <property type="entry name" value="Kinase-like_dom_sf"/>
</dbReference>
<protein>
    <submittedName>
        <fullName evidence="8">Serine/threonine kinase family protein</fullName>
    </submittedName>
</protein>
<dbReference type="EMBL" id="ABCS01000009">
    <property type="protein sequence ID" value="EDM80576.1"/>
    <property type="molecule type" value="Genomic_DNA"/>
</dbReference>
<dbReference type="Gene3D" id="3.30.200.20">
    <property type="entry name" value="Phosphorylase Kinase, domain 1"/>
    <property type="match status" value="1"/>
</dbReference>
<feature type="compositionally biased region" description="Polar residues" evidence="6">
    <location>
        <begin position="29"/>
        <end position="42"/>
    </location>
</feature>
<feature type="domain" description="Protein kinase" evidence="7">
    <location>
        <begin position="93"/>
        <end position="361"/>
    </location>
</feature>
<dbReference type="AlphaFoldDB" id="A6G0D0"/>
<name>A6G0D0_9BACT</name>
<evidence type="ECO:0000313" key="8">
    <source>
        <dbReference type="EMBL" id="EDM80576.1"/>
    </source>
</evidence>
<dbReference type="STRING" id="391625.PPSIR1_36824"/>
<dbReference type="Proteomes" id="UP000005801">
    <property type="component" value="Unassembled WGS sequence"/>
</dbReference>
<dbReference type="CDD" id="cd14014">
    <property type="entry name" value="STKc_PknB_like"/>
    <property type="match status" value="1"/>
</dbReference>
<gene>
    <name evidence="8" type="ORF">PPSIR1_36824</name>
</gene>
<dbReference type="InterPro" id="IPR008271">
    <property type="entry name" value="Ser/Thr_kinase_AS"/>
</dbReference>
<dbReference type="PANTHER" id="PTHR43289:SF6">
    <property type="entry name" value="SERINE_THREONINE-PROTEIN KINASE NEKL-3"/>
    <property type="match status" value="1"/>
</dbReference>
<feature type="region of interest" description="Disordered" evidence="6">
    <location>
        <begin position="1"/>
        <end position="46"/>
    </location>
</feature>
<dbReference type="InterPro" id="IPR017441">
    <property type="entry name" value="Protein_kinase_ATP_BS"/>
</dbReference>
<evidence type="ECO:0000256" key="3">
    <source>
        <dbReference type="ARBA" id="ARBA00022777"/>
    </source>
</evidence>
<dbReference type="Gene3D" id="1.10.510.10">
    <property type="entry name" value="Transferase(Phosphotransferase) domain 1"/>
    <property type="match status" value="1"/>
</dbReference>
<dbReference type="eggNOG" id="COG0515">
    <property type="taxonomic scope" value="Bacteria"/>
</dbReference>
<evidence type="ECO:0000256" key="1">
    <source>
        <dbReference type="ARBA" id="ARBA00022679"/>
    </source>
</evidence>
<sequence>MSPCPDLSGPLMATREHHPSGVSSPPSSQGAQTERSGASTERSGARAANLATFEAVMRDAAEDEAEAFEHRRIFASVSQALFGRGRPLSIDRFRVERRLGAGGMGEVYLCTDPELDRAVAVKRVLGSEDARERERLLAEAQALARFSHPNVVQIYEVGEHEGRTYLAMEYVAGQTLGRWLKADPSPSWRARLDCLIAAGRGLAAAHAQGLVHRDFKPDNVLLGQDGRPRVADFGLARASATQTSANADAALPVKAEGLSEPGRLAGTVPYMPLEQLRGEAIDARADQFAFCVVAYEALYGAAPFPRRAVAARLAALERDSVRPPRAGASIPHGIWRALRRGLARDAEARWPTMDALLDALERASVRRRRVGLAAVLAAGLAASVAIGVFASRPGDELARCERAAGKLAHDVAGDEALRGLEARYADSERAHSADSWTRLSARLGQWREAWTAEGAQLCLDRKDQGVESQLLAARETCLARQRRQVGVLIEALEQDKKARRLTAAVGDPNILPDPHSCADPHAPPKPPEGQVAAVVAVEQQLDRARIQRRLGNYRPAYELASASARAAEATEYAPVIAEAFAERAKLADRLALPDAEAQYDAAIDAADRADLDALVAILWVERAQFEVYESETAVPGGEHPEHPEPAEPDLETAQAQLRRAQIAFEKAGTLDARHRARLRLVEARVAEHADDLELAEAGYREALDVDPRPAYASGLGLVLERIGPDRRAEALAMHARALELASAQFGPQHPKTTRERHNLGLALRRLGDTPKDRARANALLTEALGAWVADPNSGAVGLEMELLMLADRGLQERDPATARDAARLLARSGRGAIARQIEAHAEVLAGDPRAAIAAAEDAIRQFEAEDPADARAVSMRSLILDQRLAAANAQLPGELVRGEVEALAAHPGARARDVFNARMILAELELRTGELDAAAEVLEAAERALIEAFATPPADPSAHMGEGKLRWLVLRPLVQLRRAGASAPDDLQALQATLAALPSRADFDPWLDQLGVQAAERASLGL</sequence>
<evidence type="ECO:0000256" key="4">
    <source>
        <dbReference type="ARBA" id="ARBA00022840"/>
    </source>
</evidence>